<sequence length="245" mass="25231">MAGSVASFSVGLACLVSLMAAVASATQFRVGGSRGWSVPDANAEPYNSWAGRMRFQIGDQLLFVYPKETDAVVVVDQAAYDACNTTAAVAGGGRFDDGSTVFTFDRSGPFFFISGNESSCRAGEKLIVVVMADRHHTPPSPPMPSPLGSVAVAGDIIAYSVNFTYGAVAGDIAWSVSFTYGAVAGSFVTWPCSDDNAGIAAGGRGTVAVDYSRRRRGRVTAAAGFGQPAVTVGSRGGELDDAGVE</sequence>
<reference evidence="12" key="3">
    <citation type="submission" date="2015-04" db="UniProtKB">
        <authorList>
            <consortium name="EnsemblPlants"/>
        </authorList>
    </citation>
    <scope>IDENTIFICATION</scope>
</reference>
<keyword evidence="4 10" id="KW-0732">Signal</keyword>
<dbReference type="PANTHER" id="PTHR33021">
    <property type="entry name" value="BLUE COPPER PROTEIN"/>
    <property type="match status" value="1"/>
</dbReference>
<evidence type="ECO:0000256" key="8">
    <source>
        <dbReference type="ARBA" id="ARBA00023288"/>
    </source>
</evidence>
<dbReference type="AlphaFoldDB" id="A0A0D9WTB1"/>
<reference evidence="12 13" key="1">
    <citation type="submission" date="2012-08" db="EMBL/GenBank/DDBJ databases">
        <title>Oryza genome evolution.</title>
        <authorList>
            <person name="Wing R.A."/>
        </authorList>
    </citation>
    <scope>NUCLEOTIDE SEQUENCE</scope>
</reference>
<dbReference type="GO" id="GO:0009055">
    <property type="term" value="F:electron transfer activity"/>
    <property type="evidence" value="ECO:0007669"/>
    <property type="project" value="InterPro"/>
</dbReference>
<dbReference type="EnsemblPlants" id="LPERR06G20710.1">
    <property type="protein sequence ID" value="LPERR06G20710.1"/>
    <property type="gene ID" value="LPERR06G20710"/>
</dbReference>
<evidence type="ECO:0000256" key="1">
    <source>
        <dbReference type="ARBA" id="ARBA00004609"/>
    </source>
</evidence>
<dbReference type="STRING" id="77586.A0A0D9WTB1"/>
<evidence type="ECO:0000256" key="4">
    <source>
        <dbReference type="ARBA" id="ARBA00022729"/>
    </source>
</evidence>
<dbReference type="SUPFAM" id="SSF49503">
    <property type="entry name" value="Cupredoxins"/>
    <property type="match status" value="1"/>
</dbReference>
<keyword evidence="6" id="KW-1015">Disulfide bond</keyword>
<dbReference type="GO" id="GO:0098552">
    <property type="term" value="C:side of membrane"/>
    <property type="evidence" value="ECO:0007669"/>
    <property type="project" value="UniProtKB-KW"/>
</dbReference>
<evidence type="ECO:0000256" key="2">
    <source>
        <dbReference type="ARBA" id="ARBA00022475"/>
    </source>
</evidence>
<dbReference type="HOGENOM" id="CLU_058719_1_0_1"/>
<reference evidence="13" key="2">
    <citation type="submission" date="2013-12" db="EMBL/GenBank/DDBJ databases">
        <authorList>
            <person name="Yu Y."/>
            <person name="Lee S."/>
            <person name="de Baynast K."/>
            <person name="Wissotski M."/>
            <person name="Liu L."/>
            <person name="Talag J."/>
            <person name="Goicoechea J."/>
            <person name="Angelova A."/>
            <person name="Jetty R."/>
            <person name="Kudrna D."/>
            <person name="Golser W."/>
            <person name="Rivera L."/>
            <person name="Zhang J."/>
            <person name="Wing R."/>
        </authorList>
    </citation>
    <scope>NUCLEOTIDE SEQUENCE</scope>
</reference>
<keyword evidence="7" id="KW-0325">Glycoprotein</keyword>
<feature type="signal peptide" evidence="10">
    <location>
        <begin position="1"/>
        <end position="25"/>
    </location>
</feature>
<evidence type="ECO:0000256" key="3">
    <source>
        <dbReference type="ARBA" id="ARBA00022622"/>
    </source>
</evidence>
<feature type="domain" description="Phytocyanin" evidence="11">
    <location>
        <begin position="26"/>
        <end position="132"/>
    </location>
</feature>
<dbReference type="InterPro" id="IPR003245">
    <property type="entry name" value="Phytocyanin_dom"/>
</dbReference>
<dbReference type="Gene3D" id="2.60.40.420">
    <property type="entry name" value="Cupredoxins - blue copper proteins"/>
    <property type="match status" value="1"/>
</dbReference>
<evidence type="ECO:0000259" key="11">
    <source>
        <dbReference type="PROSITE" id="PS51485"/>
    </source>
</evidence>
<comment type="similarity">
    <text evidence="9">Belongs to the early nodulin-like (ENODL) family.</text>
</comment>
<dbReference type="Pfam" id="PF02298">
    <property type="entry name" value="Cu_bind_like"/>
    <property type="match status" value="1"/>
</dbReference>
<organism evidence="12 13">
    <name type="scientific">Leersia perrieri</name>
    <dbReference type="NCBI Taxonomy" id="77586"/>
    <lineage>
        <taxon>Eukaryota</taxon>
        <taxon>Viridiplantae</taxon>
        <taxon>Streptophyta</taxon>
        <taxon>Embryophyta</taxon>
        <taxon>Tracheophyta</taxon>
        <taxon>Spermatophyta</taxon>
        <taxon>Magnoliopsida</taxon>
        <taxon>Liliopsida</taxon>
        <taxon>Poales</taxon>
        <taxon>Poaceae</taxon>
        <taxon>BOP clade</taxon>
        <taxon>Oryzoideae</taxon>
        <taxon>Oryzeae</taxon>
        <taxon>Oryzinae</taxon>
        <taxon>Leersia</taxon>
    </lineage>
</organism>
<dbReference type="InterPro" id="IPR041846">
    <property type="entry name" value="ENL_dom"/>
</dbReference>
<proteinExistence type="inferred from homology"/>
<dbReference type="InterPro" id="IPR039391">
    <property type="entry name" value="Phytocyanin-like"/>
</dbReference>
<evidence type="ECO:0000256" key="10">
    <source>
        <dbReference type="SAM" id="SignalP"/>
    </source>
</evidence>
<dbReference type="eggNOG" id="ENOG502RZQI">
    <property type="taxonomic scope" value="Eukaryota"/>
</dbReference>
<keyword evidence="13" id="KW-1185">Reference proteome</keyword>
<keyword evidence="5" id="KW-0472">Membrane</keyword>
<dbReference type="FunFam" id="2.60.40.420:FF:000066">
    <property type="entry name" value="Early nodulin-like protein 9"/>
    <property type="match status" value="1"/>
</dbReference>
<dbReference type="InterPro" id="IPR008972">
    <property type="entry name" value="Cupredoxin"/>
</dbReference>
<dbReference type="Proteomes" id="UP000032180">
    <property type="component" value="Chromosome 6"/>
</dbReference>
<keyword evidence="2" id="KW-1003">Cell membrane</keyword>
<dbReference type="PANTHER" id="PTHR33021:SF253">
    <property type="entry name" value="EARLY NODULIN-LIKE PROTEIN 9"/>
    <property type="match status" value="1"/>
</dbReference>
<accession>A0A0D9WTB1</accession>
<evidence type="ECO:0000313" key="13">
    <source>
        <dbReference type="Proteomes" id="UP000032180"/>
    </source>
</evidence>
<keyword evidence="3" id="KW-0336">GPI-anchor</keyword>
<name>A0A0D9WTB1_9ORYZ</name>
<evidence type="ECO:0000256" key="6">
    <source>
        <dbReference type="ARBA" id="ARBA00023157"/>
    </source>
</evidence>
<evidence type="ECO:0000313" key="12">
    <source>
        <dbReference type="EnsemblPlants" id="LPERR06G20710.1"/>
    </source>
</evidence>
<evidence type="ECO:0000256" key="5">
    <source>
        <dbReference type="ARBA" id="ARBA00023136"/>
    </source>
</evidence>
<feature type="chain" id="PRO_5002349035" description="Phytocyanin domain-containing protein" evidence="10">
    <location>
        <begin position="26"/>
        <end position="245"/>
    </location>
</feature>
<dbReference type="GO" id="GO:0005886">
    <property type="term" value="C:plasma membrane"/>
    <property type="evidence" value="ECO:0007669"/>
    <property type="project" value="UniProtKB-SubCell"/>
</dbReference>
<protein>
    <recommendedName>
        <fullName evidence="11">Phytocyanin domain-containing protein</fullName>
    </recommendedName>
</protein>
<dbReference type="CDD" id="cd11019">
    <property type="entry name" value="OsENODL1_like"/>
    <property type="match status" value="1"/>
</dbReference>
<evidence type="ECO:0000256" key="7">
    <source>
        <dbReference type="ARBA" id="ARBA00023180"/>
    </source>
</evidence>
<evidence type="ECO:0000256" key="9">
    <source>
        <dbReference type="ARBA" id="ARBA00035011"/>
    </source>
</evidence>
<comment type="subcellular location">
    <subcellularLocation>
        <location evidence="1">Cell membrane</location>
        <topology evidence="1">Lipid-anchor</topology>
        <topology evidence="1">GPI-anchor</topology>
    </subcellularLocation>
</comment>
<dbReference type="Gramene" id="LPERR06G20710.1">
    <property type="protein sequence ID" value="LPERR06G20710.1"/>
    <property type="gene ID" value="LPERR06G20710"/>
</dbReference>
<dbReference type="PROSITE" id="PS51485">
    <property type="entry name" value="PHYTOCYANIN"/>
    <property type="match status" value="1"/>
</dbReference>
<keyword evidence="8" id="KW-0449">Lipoprotein</keyword>